<evidence type="ECO:0000313" key="17">
    <source>
        <dbReference type="Proteomes" id="UP001314169"/>
    </source>
</evidence>
<sequence length="543" mass="59814">MGTQQTLSQIRELCGQRLQTHTKEQMMELLVLERFLGTLPEEVRKWVRSRRPKNSREAGILVANLIQACREEDFPAQNPVLAEEDHQKREPTTPAALPPAGHEELVTFQDVFVHFSPEELSSLSAAQRRLHQEVMRENYQSLVSLGYHFPRPDIDIIAQLEEEEFWAMEEGSDAETAPDGETGPEAQEPPPEPHPPVEEPHPPLEEPHPAGAEAEGAEGPEAGNPQPGGPPGEAVRPDDPLDLYRARERTPPRQVALREPEALARERTPDRDGSERHATLAGPPEGPREGGPAPGAPPSPPSPARQPSGAAMHTCEVCLSSFCSREALRRHERMDHRRRPYWEGFVLVPCLSRPAPGDLPSAPGNPPPVFPNVLRMRAAPAAAAPAANDHHECVHCGRVFVQDALLRQHLETHRVVMALPPPPAPPRRRRGTHLIRYQQAAHGHGHGHSHEAGGPAHQCSDCSRAFPQSSHLVSHYRTHAHERPFQCRLCGRCFSRPSQLTRHYQLHPPPPPPSPPPSPPPPPPPPSLPPPPPREDPGGCSCS</sequence>
<evidence type="ECO:0000259" key="13">
    <source>
        <dbReference type="PROSITE" id="PS50157"/>
    </source>
</evidence>
<feature type="domain" description="C2H2-type" evidence="13">
    <location>
        <begin position="485"/>
        <end position="512"/>
    </location>
</feature>
<evidence type="ECO:0000256" key="3">
    <source>
        <dbReference type="ARBA" id="ARBA00022737"/>
    </source>
</evidence>
<dbReference type="PANTHER" id="PTHR47772">
    <property type="entry name" value="ZINC FINGER PROTEIN 200"/>
    <property type="match status" value="1"/>
</dbReference>
<feature type="compositionally biased region" description="Basic and acidic residues" evidence="12">
    <location>
        <begin position="235"/>
        <end position="278"/>
    </location>
</feature>
<feature type="region of interest" description="Disordered" evidence="12">
    <location>
        <begin position="438"/>
        <end position="459"/>
    </location>
</feature>
<evidence type="ECO:0000256" key="2">
    <source>
        <dbReference type="ARBA" id="ARBA00022723"/>
    </source>
</evidence>
<dbReference type="Pfam" id="PF00096">
    <property type="entry name" value="zf-C2H2"/>
    <property type="match status" value="3"/>
</dbReference>
<evidence type="ECO:0000256" key="7">
    <source>
        <dbReference type="ARBA" id="ARBA00023125"/>
    </source>
</evidence>
<dbReference type="Proteomes" id="UP001314169">
    <property type="component" value="Chromosome 15"/>
</dbReference>
<evidence type="ECO:0000256" key="11">
    <source>
        <dbReference type="PROSITE-ProRule" id="PRU00187"/>
    </source>
</evidence>
<dbReference type="Pfam" id="PF01352">
    <property type="entry name" value="KRAB"/>
    <property type="match status" value="1"/>
</dbReference>
<feature type="compositionally biased region" description="Pro residues" evidence="12">
    <location>
        <begin position="294"/>
        <end position="304"/>
    </location>
</feature>
<keyword evidence="5" id="KW-0862">Zinc</keyword>
<keyword evidence="17" id="KW-1185">Reference proteome</keyword>
<dbReference type="InterPro" id="IPR001909">
    <property type="entry name" value="KRAB"/>
</dbReference>
<dbReference type="SUPFAM" id="SSF57667">
    <property type="entry name" value="beta-beta-alpha zinc fingers"/>
    <property type="match status" value="1"/>
</dbReference>
<name>A0ABN9ZGS2_PIPNA</name>
<dbReference type="Pfam" id="PF02023">
    <property type="entry name" value="SCAN"/>
    <property type="match status" value="1"/>
</dbReference>
<feature type="domain" description="SCAN box" evidence="14">
    <location>
        <begin position="2"/>
        <end position="65"/>
    </location>
</feature>
<keyword evidence="2" id="KW-0479">Metal-binding</keyword>
<dbReference type="Gene3D" id="6.10.140.140">
    <property type="match status" value="1"/>
</dbReference>
<feature type="domain" description="KRAB" evidence="15">
    <location>
        <begin position="106"/>
        <end position="178"/>
    </location>
</feature>
<evidence type="ECO:0000256" key="12">
    <source>
        <dbReference type="SAM" id="MobiDB-lite"/>
    </source>
</evidence>
<dbReference type="InterPro" id="IPR036051">
    <property type="entry name" value="KRAB_dom_sf"/>
</dbReference>
<dbReference type="InterPro" id="IPR050636">
    <property type="entry name" value="C2H2-ZF_domain-containing"/>
</dbReference>
<comment type="subcellular location">
    <subcellularLocation>
        <location evidence="1 11">Nucleus</location>
    </subcellularLocation>
</comment>
<organism evidence="16 17">
    <name type="scientific">Pipistrellus nathusii</name>
    <name type="common">Nathusius' pipistrelle</name>
    <dbReference type="NCBI Taxonomy" id="59473"/>
    <lineage>
        <taxon>Eukaryota</taxon>
        <taxon>Metazoa</taxon>
        <taxon>Chordata</taxon>
        <taxon>Craniata</taxon>
        <taxon>Vertebrata</taxon>
        <taxon>Euteleostomi</taxon>
        <taxon>Mammalia</taxon>
        <taxon>Eutheria</taxon>
        <taxon>Laurasiatheria</taxon>
        <taxon>Chiroptera</taxon>
        <taxon>Yangochiroptera</taxon>
        <taxon>Vespertilionidae</taxon>
        <taxon>Pipistrellus</taxon>
    </lineage>
</organism>
<dbReference type="PROSITE" id="PS50804">
    <property type="entry name" value="SCAN_BOX"/>
    <property type="match status" value="1"/>
</dbReference>
<dbReference type="InterPro" id="IPR038269">
    <property type="entry name" value="SCAN_sf"/>
</dbReference>
<evidence type="ECO:0000256" key="1">
    <source>
        <dbReference type="ARBA" id="ARBA00004123"/>
    </source>
</evidence>
<keyword evidence="9 11" id="KW-0539">Nucleus</keyword>
<proteinExistence type="predicted"/>
<evidence type="ECO:0000313" key="16">
    <source>
        <dbReference type="EMBL" id="CAK6437526.1"/>
    </source>
</evidence>
<dbReference type="Gene3D" id="3.30.160.60">
    <property type="entry name" value="Classic Zinc Finger"/>
    <property type="match status" value="3"/>
</dbReference>
<dbReference type="Gene3D" id="1.10.4020.10">
    <property type="entry name" value="DNA breaking-rejoining enzymes"/>
    <property type="match status" value="1"/>
</dbReference>
<evidence type="ECO:0000256" key="4">
    <source>
        <dbReference type="ARBA" id="ARBA00022771"/>
    </source>
</evidence>
<accession>A0ABN9ZGS2</accession>
<dbReference type="SUPFAM" id="SSF47353">
    <property type="entry name" value="Retrovirus capsid dimerization domain-like"/>
    <property type="match status" value="1"/>
</dbReference>
<evidence type="ECO:0000256" key="10">
    <source>
        <dbReference type="PROSITE-ProRule" id="PRU00042"/>
    </source>
</evidence>
<dbReference type="SMART" id="SM00431">
    <property type="entry name" value="SCAN"/>
    <property type="match status" value="1"/>
</dbReference>
<feature type="compositionally biased region" description="Low complexity" evidence="12">
    <location>
        <begin position="209"/>
        <end position="225"/>
    </location>
</feature>
<keyword evidence="4 10" id="KW-0863">Zinc-finger</keyword>
<keyword evidence="8" id="KW-0804">Transcription</keyword>
<protein>
    <submittedName>
        <fullName evidence="16">Uncharacterized protein</fullName>
    </submittedName>
</protein>
<feature type="compositionally biased region" description="Pro residues" evidence="12">
    <location>
        <begin position="507"/>
        <end position="532"/>
    </location>
</feature>
<keyword evidence="6" id="KW-0805">Transcription regulation</keyword>
<feature type="domain" description="C2H2-type" evidence="13">
    <location>
        <begin position="391"/>
        <end position="413"/>
    </location>
</feature>
<evidence type="ECO:0000256" key="6">
    <source>
        <dbReference type="ARBA" id="ARBA00023015"/>
    </source>
</evidence>
<feature type="domain" description="C2H2-type" evidence="13">
    <location>
        <begin position="313"/>
        <end position="340"/>
    </location>
</feature>
<keyword evidence="7" id="KW-0238">DNA-binding</keyword>
<dbReference type="PROSITE" id="PS50805">
    <property type="entry name" value="KRAB"/>
    <property type="match status" value="1"/>
</dbReference>
<gene>
    <name evidence="16" type="ORF">MPIPNATIZW_LOCUS5832</name>
</gene>
<dbReference type="InterPro" id="IPR003309">
    <property type="entry name" value="SCAN_dom"/>
</dbReference>
<feature type="compositionally biased region" description="Basic and acidic residues" evidence="12">
    <location>
        <begin position="195"/>
        <end position="208"/>
    </location>
</feature>
<dbReference type="EMBL" id="OY882872">
    <property type="protein sequence ID" value="CAK6437526.1"/>
    <property type="molecule type" value="Genomic_DNA"/>
</dbReference>
<dbReference type="InterPro" id="IPR013087">
    <property type="entry name" value="Znf_C2H2_type"/>
</dbReference>
<reference evidence="16" key="1">
    <citation type="submission" date="2023-12" db="EMBL/GenBank/DDBJ databases">
        <authorList>
            <person name="Brown T."/>
        </authorList>
    </citation>
    <scope>NUCLEOTIDE SEQUENCE</scope>
</reference>
<feature type="region of interest" description="Disordered" evidence="12">
    <location>
        <begin position="502"/>
        <end position="543"/>
    </location>
</feature>
<evidence type="ECO:0000256" key="5">
    <source>
        <dbReference type="ARBA" id="ARBA00022833"/>
    </source>
</evidence>
<evidence type="ECO:0000259" key="14">
    <source>
        <dbReference type="PROSITE" id="PS50804"/>
    </source>
</evidence>
<evidence type="ECO:0000256" key="8">
    <source>
        <dbReference type="ARBA" id="ARBA00023163"/>
    </source>
</evidence>
<dbReference type="SMART" id="SM00355">
    <property type="entry name" value="ZnF_C2H2"/>
    <property type="match status" value="4"/>
</dbReference>
<dbReference type="SMART" id="SM00349">
    <property type="entry name" value="KRAB"/>
    <property type="match status" value="1"/>
</dbReference>
<dbReference type="PROSITE" id="PS50157">
    <property type="entry name" value="ZINC_FINGER_C2H2_2"/>
    <property type="match status" value="4"/>
</dbReference>
<evidence type="ECO:0000256" key="9">
    <source>
        <dbReference type="ARBA" id="ARBA00023242"/>
    </source>
</evidence>
<dbReference type="SUPFAM" id="SSF109640">
    <property type="entry name" value="KRAB domain (Kruppel-associated box)"/>
    <property type="match status" value="1"/>
</dbReference>
<dbReference type="InterPro" id="IPR036236">
    <property type="entry name" value="Znf_C2H2_sf"/>
</dbReference>
<evidence type="ECO:0000259" key="15">
    <source>
        <dbReference type="PROSITE" id="PS50805"/>
    </source>
</evidence>
<feature type="region of interest" description="Disordered" evidence="12">
    <location>
        <begin position="170"/>
        <end position="309"/>
    </location>
</feature>
<keyword evidence="3" id="KW-0677">Repeat</keyword>
<dbReference type="PANTHER" id="PTHR47772:SF1">
    <property type="entry name" value="ZINC FINGER PROTEIN 200"/>
    <property type="match status" value="1"/>
</dbReference>
<dbReference type="PROSITE" id="PS00028">
    <property type="entry name" value="ZINC_FINGER_C2H2_1"/>
    <property type="match status" value="4"/>
</dbReference>
<dbReference type="CDD" id="cd07765">
    <property type="entry name" value="KRAB_A-box"/>
    <property type="match status" value="1"/>
</dbReference>
<feature type="domain" description="C2H2-type" evidence="13">
    <location>
        <begin position="457"/>
        <end position="484"/>
    </location>
</feature>